<keyword evidence="2" id="KW-1185">Reference proteome</keyword>
<dbReference type="AlphaFoldDB" id="A0A841K858"/>
<dbReference type="Proteomes" id="UP000538666">
    <property type="component" value="Unassembled WGS sequence"/>
</dbReference>
<proteinExistence type="predicted"/>
<gene>
    <name evidence="1" type="ORF">HNQ77_005297</name>
</gene>
<organism evidence="1 2">
    <name type="scientific">Silvibacterium bohemicum</name>
    <dbReference type="NCBI Taxonomy" id="1577686"/>
    <lineage>
        <taxon>Bacteria</taxon>
        <taxon>Pseudomonadati</taxon>
        <taxon>Acidobacteriota</taxon>
        <taxon>Terriglobia</taxon>
        <taxon>Terriglobales</taxon>
        <taxon>Acidobacteriaceae</taxon>
        <taxon>Silvibacterium</taxon>
    </lineage>
</organism>
<sequence length="146" mass="16715">MKDRVYQQITERGHARTAPAVGLFDDIARHPYYTSNDLLFKLHGIYLPRPLNYEIVAQSADEVQDIQNAPALSMRNYLEESGQLRLITSISIYSQLGKDRAQLRLLYMNTVAFLIWQSMEKQPRPIGAQHRPPQNAVLAFGIPFSE</sequence>
<name>A0A841K858_9BACT</name>
<reference evidence="1 2" key="1">
    <citation type="submission" date="2020-08" db="EMBL/GenBank/DDBJ databases">
        <title>Genomic Encyclopedia of Type Strains, Phase IV (KMG-IV): sequencing the most valuable type-strain genomes for metagenomic binning, comparative biology and taxonomic classification.</title>
        <authorList>
            <person name="Goeker M."/>
        </authorList>
    </citation>
    <scope>NUCLEOTIDE SEQUENCE [LARGE SCALE GENOMIC DNA]</scope>
    <source>
        <strain evidence="1 2">DSM 103733</strain>
    </source>
</reference>
<dbReference type="EMBL" id="JACHEK010000014">
    <property type="protein sequence ID" value="MBB6147301.1"/>
    <property type="molecule type" value="Genomic_DNA"/>
</dbReference>
<accession>A0A841K858</accession>
<dbReference type="RefSeq" id="WP_231581549.1">
    <property type="nucleotide sequence ID" value="NZ_JACHEK010000014.1"/>
</dbReference>
<comment type="caution">
    <text evidence="1">The sequence shown here is derived from an EMBL/GenBank/DDBJ whole genome shotgun (WGS) entry which is preliminary data.</text>
</comment>
<protein>
    <submittedName>
        <fullName evidence="1">Uncharacterized protein</fullName>
    </submittedName>
</protein>
<evidence type="ECO:0000313" key="1">
    <source>
        <dbReference type="EMBL" id="MBB6147301.1"/>
    </source>
</evidence>
<evidence type="ECO:0000313" key="2">
    <source>
        <dbReference type="Proteomes" id="UP000538666"/>
    </source>
</evidence>